<feature type="chain" id="PRO_5012818514" evidence="2">
    <location>
        <begin position="18"/>
        <end position="867"/>
    </location>
</feature>
<dbReference type="AlphaFoldDB" id="A0A1Q5T521"/>
<dbReference type="EMBL" id="MNBE01000704">
    <property type="protein sequence ID" value="OKO95295.1"/>
    <property type="molecule type" value="Genomic_DNA"/>
</dbReference>
<keyword evidence="4" id="KW-1185">Reference proteome</keyword>
<keyword evidence="2" id="KW-0732">Signal</keyword>
<organism evidence="3 4">
    <name type="scientific">Penicillium subrubescens</name>
    <dbReference type="NCBI Taxonomy" id="1316194"/>
    <lineage>
        <taxon>Eukaryota</taxon>
        <taxon>Fungi</taxon>
        <taxon>Dikarya</taxon>
        <taxon>Ascomycota</taxon>
        <taxon>Pezizomycotina</taxon>
        <taxon>Eurotiomycetes</taxon>
        <taxon>Eurotiomycetidae</taxon>
        <taxon>Eurotiales</taxon>
        <taxon>Aspergillaceae</taxon>
        <taxon>Penicillium</taxon>
    </lineage>
</organism>
<protein>
    <submittedName>
        <fullName evidence="3">Uncharacterized protein</fullName>
    </submittedName>
</protein>
<feature type="signal peptide" evidence="2">
    <location>
        <begin position="1"/>
        <end position="17"/>
    </location>
</feature>
<accession>A0A1Q5T521</accession>
<proteinExistence type="predicted"/>
<evidence type="ECO:0000256" key="2">
    <source>
        <dbReference type="SAM" id="SignalP"/>
    </source>
</evidence>
<feature type="region of interest" description="Disordered" evidence="1">
    <location>
        <begin position="164"/>
        <end position="189"/>
    </location>
</feature>
<comment type="caution">
    <text evidence="3">The sequence shown here is derived from an EMBL/GenBank/DDBJ whole genome shotgun (WGS) entry which is preliminary data.</text>
</comment>
<feature type="region of interest" description="Disordered" evidence="1">
    <location>
        <begin position="379"/>
        <end position="410"/>
    </location>
</feature>
<evidence type="ECO:0000313" key="3">
    <source>
        <dbReference type="EMBL" id="OKO95295.1"/>
    </source>
</evidence>
<gene>
    <name evidence="3" type="ORF">PENSUB_11250</name>
</gene>
<reference evidence="3 4" key="1">
    <citation type="submission" date="2016-10" db="EMBL/GenBank/DDBJ databases">
        <title>Genome sequence of the ascomycete fungus Penicillium subrubescens.</title>
        <authorList>
            <person name="De Vries R.P."/>
            <person name="Peng M."/>
            <person name="Dilokpimol A."/>
            <person name="Hilden K."/>
            <person name="Makela M.R."/>
            <person name="Grigoriev I."/>
            <person name="Riley R."/>
            <person name="Granchi Z."/>
        </authorList>
    </citation>
    <scope>NUCLEOTIDE SEQUENCE [LARGE SCALE GENOMIC DNA]</scope>
    <source>
        <strain evidence="3 4">CBS 132785</strain>
    </source>
</reference>
<evidence type="ECO:0000313" key="4">
    <source>
        <dbReference type="Proteomes" id="UP000186955"/>
    </source>
</evidence>
<dbReference type="Proteomes" id="UP000186955">
    <property type="component" value="Unassembled WGS sequence"/>
</dbReference>
<name>A0A1Q5T521_9EURO</name>
<feature type="compositionally biased region" description="Low complexity" evidence="1">
    <location>
        <begin position="164"/>
        <end position="174"/>
    </location>
</feature>
<feature type="compositionally biased region" description="Low complexity" evidence="1">
    <location>
        <begin position="394"/>
        <end position="410"/>
    </location>
</feature>
<dbReference type="STRING" id="1316194.A0A1Q5T521"/>
<evidence type="ECO:0000256" key="1">
    <source>
        <dbReference type="SAM" id="MobiDB-lite"/>
    </source>
</evidence>
<sequence>MRTFGLALLPLCGLIVASPVADPPQSVDIHNSPPSDLKIPPKQILFTKCLDNPFPNGIPNQPGKCDGKFPSNDRFRTIGTSGPLYHEKDSRCSDTEKNIFETALWEAATLASYSSNLPNNGAGSRGSASALCKESCKFSPITLTGTYQSPSSFSSSIPPGSSGIRYPVSVKPGVSPRPSPPPKTTVSLSSSVSLGTEHTLSELFGKVGDALSPRPVVMGSKTGIYGLTTFIPIISGGPITSPSATSNPTLEIIAPTSPEAQSSISHLSAELVGLIRKINSWVEHPDAPEATGVIHAIENIHPDIEGLLKRLDPESGSRSCKSTSRKRIKRDISSRSAFLSLFDLVDNTLCSVNDIRNNVRDNILNDVKSNLKDLQNEVDSLPQETGPDKQPTQSRSQSSSNPSTSSLSCSAPATPIVHTLRCLHQKFNLRVRPPAAPKSILGQGGIPACVAVASSKETSAYCNCGGILAPTLNPTASGLLNCAYTALPTHSYNPGRTPPSATPARSYAPGKCKVHIVQALGQQFRDPEVVLGINITDAHGTTIGNNKGSVKWGQTLNTDSLLPWVLIVTPQSGISSKRGTSGAFLRKRAGGSIHSNRLLFESGPVYFAYASQTWDATSSQCSVGDWNNGNANDSFGSLIFGEDFLPNRQIDCLFDCPAPDNSEKRDMVEHHDKVWKQDLKSPSPTIGNDPSPSVEQLYEIRDLNPQASHGAAWVKYAPSGARYFKEWQEKTGNDIVYSCDFDDFFNVVALNRAQPASGIRGILQEAGYGTGREYLAVSIEGPKENPIADFTNTISATQGVFLANANDRGSPRVAWQFSAVAWELWKRTVLTENPEWKNDMSKADYSGITSFWRRREIDNEDTQYGGA</sequence>